<dbReference type="Gramene" id="KJB60072">
    <property type="protein sequence ID" value="KJB60072"/>
    <property type="gene ID" value="B456_009G331900"/>
</dbReference>
<keyword evidence="1" id="KW-0812">Transmembrane</keyword>
<proteinExistence type="predicted"/>
<gene>
    <name evidence="2" type="ORF">B456_009G331900</name>
</gene>
<reference evidence="2 3" key="1">
    <citation type="journal article" date="2012" name="Nature">
        <title>Repeated polyploidization of Gossypium genomes and the evolution of spinnable cotton fibres.</title>
        <authorList>
            <person name="Paterson A.H."/>
            <person name="Wendel J.F."/>
            <person name="Gundlach H."/>
            <person name="Guo H."/>
            <person name="Jenkins J."/>
            <person name="Jin D."/>
            <person name="Llewellyn D."/>
            <person name="Showmaker K.C."/>
            <person name="Shu S."/>
            <person name="Udall J."/>
            <person name="Yoo M.J."/>
            <person name="Byers R."/>
            <person name="Chen W."/>
            <person name="Doron-Faigenboim A."/>
            <person name="Duke M.V."/>
            <person name="Gong L."/>
            <person name="Grimwood J."/>
            <person name="Grover C."/>
            <person name="Grupp K."/>
            <person name="Hu G."/>
            <person name="Lee T.H."/>
            <person name="Li J."/>
            <person name="Lin L."/>
            <person name="Liu T."/>
            <person name="Marler B.S."/>
            <person name="Page J.T."/>
            <person name="Roberts A.W."/>
            <person name="Romanel E."/>
            <person name="Sanders W.S."/>
            <person name="Szadkowski E."/>
            <person name="Tan X."/>
            <person name="Tang H."/>
            <person name="Xu C."/>
            <person name="Wang J."/>
            <person name="Wang Z."/>
            <person name="Zhang D."/>
            <person name="Zhang L."/>
            <person name="Ashrafi H."/>
            <person name="Bedon F."/>
            <person name="Bowers J.E."/>
            <person name="Brubaker C.L."/>
            <person name="Chee P.W."/>
            <person name="Das S."/>
            <person name="Gingle A.R."/>
            <person name="Haigler C.H."/>
            <person name="Harker D."/>
            <person name="Hoffmann L.V."/>
            <person name="Hovav R."/>
            <person name="Jones D.C."/>
            <person name="Lemke C."/>
            <person name="Mansoor S."/>
            <person name="ur Rahman M."/>
            <person name="Rainville L.N."/>
            <person name="Rambani A."/>
            <person name="Reddy U.K."/>
            <person name="Rong J.K."/>
            <person name="Saranga Y."/>
            <person name="Scheffler B.E."/>
            <person name="Scheffler J.A."/>
            <person name="Stelly D.M."/>
            <person name="Triplett B.A."/>
            <person name="Van Deynze A."/>
            <person name="Vaslin M.F."/>
            <person name="Waghmare V.N."/>
            <person name="Walford S.A."/>
            <person name="Wright R.J."/>
            <person name="Zaki E.A."/>
            <person name="Zhang T."/>
            <person name="Dennis E.S."/>
            <person name="Mayer K.F."/>
            <person name="Peterson D.G."/>
            <person name="Rokhsar D.S."/>
            <person name="Wang X."/>
            <person name="Schmutz J."/>
        </authorList>
    </citation>
    <scope>NUCLEOTIDE SEQUENCE [LARGE SCALE GENOMIC DNA]</scope>
</reference>
<keyword evidence="1" id="KW-0472">Membrane</keyword>
<keyword evidence="1" id="KW-1133">Transmembrane helix</keyword>
<sequence>MFTGNYLQICPLFLLATNKHLSQLLWLSFLIFVTIICSASHESKLVVQSVSLPFISMDPLLFSLSVG</sequence>
<dbReference type="AlphaFoldDB" id="A0A0D2QPZ4"/>
<dbReference type="EMBL" id="CM001748">
    <property type="protein sequence ID" value="KJB60072.1"/>
    <property type="molecule type" value="Genomic_DNA"/>
</dbReference>
<protein>
    <submittedName>
        <fullName evidence="2">Uncharacterized protein</fullName>
    </submittedName>
</protein>
<keyword evidence="3" id="KW-1185">Reference proteome</keyword>
<dbReference type="OMA" id="GNYLQIC"/>
<name>A0A0D2QPZ4_GOSRA</name>
<evidence type="ECO:0000256" key="1">
    <source>
        <dbReference type="SAM" id="Phobius"/>
    </source>
</evidence>
<feature type="transmembrane region" description="Helical" evidence="1">
    <location>
        <begin position="20"/>
        <end position="39"/>
    </location>
</feature>
<organism evidence="2 3">
    <name type="scientific">Gossypium raimondii</name>
    <name type="common">Peruvian cotton</name>
    <name type="synonym">Gossypium klotzschianum subsp. raimondii</name>
    <dbReference type="NCBI Taxonomy" id="29730"/>
    <lineage>
        <taxon>Eukaryota</taxon>
        <taxon>Viridiplantae</taxon>
        <taxon>Streptophyta</taxon>
        <taxon>Embryophyta</taxon>
        <taxon>Tracheophyta</taxon>
        <taxon>Spermatophyta</taxon>
        <taxon>Magnoliopsida</taxon>
        <taxon>eudicotyledons</taxon>
        <taxon>Gunneridae</taxon>
        <taxon>Pentapetalae</taxon>
        <taxon>rosids</taxon>
        <taxon>malvids</taxon>
        <taxon>Malvales</taxon>
        <taxon>Malvaceae</taxon>
        <taxon>Malvoideae</taxon>
        <taxon>Gossypium</taxon>
    </lineage>
</organism>
<evidence type="ECO:0000313" key="3">
    <source>
        <dbReference type="Proteomes" id="UP000032304"/>
    </source>
</evidence>
<accession>A0A0D2QPZ4</accession>
<dbReference type="Proteomes" id="UP000032304">
    <property type="component" value="Chromosome 9"/>
</dbReference>
<evidence type="ECO:0000313" key="2">
    <source>
        <dbReference type="EMBL" id="KJB60072.1"/>
    </source>
</evidence>